<protein>
    <submittedName>
        <fullName evidence="2">DnaJ domain-containing protein</fullName>
    </submittedName>
</protein>
<dbReference type="SUPFAM" id="SSF46565">
    <property type="entry name" value="Chaperone J-domain"/>
    <property type="match status" value="1"/>
</dbReference>
<dbReference type="SMART" id="SM00271">
    <property type="entry name" value="DnaJ"/>
    <property type="match status" value="1"/>
</dbReference>
<dbReference type="PROSITE" id="PS50076">
    <property type="entry name" value="DNAJ_2"/>
    <property type="match status" value="1"/>
</dbReference>
<dbReference type="InterPro" id="IPR001623">
    <property type="entry name" value="DnaJ_domain"/>
</dbReference>
<dbReference type="PANTHER" id="PTHR24074">
    <property type="entry name" value="CO-CHAPERONE PROTEIN DJLA"/>
    <property type="match status" value="1"/>
</dbReference>
<dbReference type="Gene3D" id="1.10.3680.10">
    <property type="entry name" value="TerB-like"/>
    <property type="match status" value="1"/>
</dbReference>
<sequence>MAIWGKMFGGVAGFAMGGPLGAALGLVLGDMTDRKTILKPINGTWADNFPTRGTPDPTGAAFFGAAKMAALLGRREQLYAIGLIMLCAKLARIDGPVKQVEIDAFKGCFQFPPESQREVGLMFDNARNRTDDYMRYATELGAAYRDDPEPLETLLAVMFRIARVDLPPNAPLHPAEESFLRYCQQAFHLNEAAWRRCAQGQPRAQATGSAAECYEILGVARSASTEDIRLRWRALVRQHHPDVLARQNLTPAQAEAARLRIARINAAWDRIKRDRSL</sequence>
<dbReference type="InterPro" id="IPR050817">
    <property type="entry name" value="DjlA_DnaK_co-chaperone"/>
</dbReference>
<dbReference type="AlphaFoldDB" id="A0A4Y6UC56"/>
<dbReference type="InterPro" id="IPR029024">
    <property type="entry name" value="TerB-like"/>
</dbReference>
<evidence type="ECO:0000259" key="1">
    <source>
        <dbReference type="PROSITE" id="PS50076"/>
    </source>
</evidence>
<evidence type="ECO:0000313" key="2">
    <source>
        <dbReference type="EMBL" id="QDH14037.1"/>
    </source>
</evidence>
<dbReference type="InterPro" id="IPR036869">
    <property type="entry name" value="J_dom_sf"/>
</dbReference>
<dbReference type="InterPro" id="IPR007791">
    <property type="entry name" value="DjlA_N"/>
</dbReference>
<dbReference type="Pfam" id="PF05099">
    <property type="entry name" value="TerB"/>
    <property type="match status" value="1"/>
</dbReference>
<dbReference type="EMBL" id="CP038231">
    <property type="protein sequence ID" value="QDH14037.1"/>
    <property type="molecule type" value="Genomic_DNA"/>
</dbReference>
<feature type="domain" description="J" evidence="1">
    <location>
        <begin position="212"/>
        <end position="276"/>
    </location>
</feature>
<dbReference type="KEGG" id="swf:E3E12_07430"/>
<dbReference type="RefSeq" id="WP_141443741.1">
    <property type="nucleotide sequence ID" value="NZ_CP038231.1"/>
</dbReference>
<organism evidence="2 3">
    <name type="scientific">Formicincola oecophyllae</name>
    <dbReference type="NCBI Taxonomy" id="2558361"/>
    <lineage>
        <taxon>Bacteria</taxon>
        <taxon>Pseudomonadati</taxon>
        <taxon>Pseudomonadota</taxon>
        <taxon>Alphaproteobacteria</taxon>
        <taxon>Acetobacterales</taxon>
        <taxon>Acetobacteraceae</taxon>
        <taxon>Formicincola</taxon>
    </lineage>
</organism>
<dbReference type="Pfam" id="PF00226">
    <property type="entry name" value="DnaJ"/>
    <property type="match status" value="1"/>
</dbReference>
<dbReference type="Proteomes" id="UP000318709">
    <property type="component" value="Chromosome"/>
</dbReference>
<dbReference type="OrthoDB" id="9782583at2"/>
<name>A0A4Y6UC56_9PROT</name>
<dbReference type="CDD" id="cd06257">
    <property type="entry name" value="DnaJ"/>
    <property type="match status" value="1"/>
</dbReference>
<reference evidence="2 3" key="1">
    <citation type="submission" date="2019-03" db="EMBL/GenBank/DDBJ databases">
        <title>The complete genome sequence of Swingsia_sp. F3b2 LMG30590(T).</title>
        <authorList>
            <person name="Chua K.-O."/>
            <person name="Chan K.-G."/>
            <person name="See-Too W.-S."/>
        </authorList>
    </citation>
    <scope>NUCLEOTIDE SEQUENCE [LARGE SCALE GENOMIC DNA]</scope>
    <source>
        <strain evidence="2 3">F3b2</strain>
    </source>
</reference>
<dbReference type="SUPFAM" id="SSF158682">
    <property type="entry name" value="TerB-like"/>
    <property type="match status" value="1"/>
</dbReference>
<proteinExistence type="predicted"/>
<evidence type="ECO:0000313" key="3">
    <source>
        <dbReference type="Proteomes" id="UP000318709"/>
    </source>
</evidence>
<keyword evidence="3" id="KW-1185">Reference proteome</keyword>
<dbReference type="Gene3D" id="1.10.287.110">
    <property type="entry name" value="DnaJ domain"/>
    <property type="match status" value="1"/>
</dbReference>
<gene>
    <name evidence="2" type="ORF">E3E12_07430</name>
</gene>
<accession>A0A4Y6UC56</accession>